<dbReference type="PROSITE" id="PS50158">
    <property type="entry name" value="ZF_CCHC"/>
    <property type="match status" value="1"/>
</dbReference>
<evidence type="ECO:0000259" key="3">
    <source>
        <dbReference type="PROSITE" id="PS50158"/>
    </source>
</evidence>
<feature type="compositionally biased region" description="Basic and acidic residues" evidence="2">
    <location>
        <begin position="335"/>
        <end position="344"/>
    </location>
</feature>
<feature type="region of interest" description="Disordered" evidence="2">
    <location>
        <begin position="309"/>
        <end position="344"/>
    </location>
</feature>
<dbReference type="OrthoDB" id="1001863at2759"/>
<dbReference type="InterPro" id="IPR001878">
    <property type="entry name" value="Znf_CCHC"/>
</dbReference>
<dbReference type="EMBL" id="JAAIUW010000003">
    <property type="protein sequence ID" value="KAF7839817.1"/>
    <property type="molecule type" value="Genomic_DNA"/>
</dbReference>
<keyword evidence="1" id="KW-0479">Metal-binding</keyword>
<keyword evidence="5" id="KW-1185">Reference proteome</keyword>
<dbReference type="GO" id="GO:0003676">
    <property type="term" value="F:nucleic acid binding"/>
    <property type="evidence" value="ECO:0007669"/>
    <property type="project" value="InterPro"/>
</dbReference>
<organism evidence="4 5">
    <name type="scientific">Senna tora</name>
    <dbReference type="NCBI Taxonomy" id="362788"/>
    <lineage>
        <taxon>Eukaryota</taxon>
        <taxon>Viridiplantae</taxon>
        <taxon>Streptophyta</taxon>
        <taxon>Embryophyta</taxon>
        <taxon>Tracheophyta</taxon>
        <taxon>Spermatophyta</taxon>
        <taxon>Magnoliopsida</taxon>
        <taxon>eudicotyledons</taxon>
        <taxon>Gunneridae</taxon>
        <taxon>Pentapetalae</taxon>
        <taxon>rosids</taxon>
        <taxon>fabids</taxon>
        <taxon>Fabales</taxon>
        <taxon>Fabaceae</taxon>
        <taxon>Caesalpinioideae</taxon>
        <taxon>Cassia clade</taxon>
        <taxon>Senna</taxon>
    </lineage>
</organism>
<keyword evidence="1" id="KW-0863">Zinc-finger</keyword>
<accession>A0A834X8G1</accession>
<dbReference type="PANTHER" id="PTHR31286">
    <property type="entry name" value="GLYCINE-RICH CELL WALL STRUCTURAL PROTEIN 1.8-LIKE"/>
    <property type="match status" value="1"/>
</dbReference>
<name>A0A834X8G1_9FABA</name>
<dbReference type="AlphaFoldDB" id="A0A834X8G1"/>
<comment type="caution">
    <text evidence="4">The sequence shown here is derived from an EMBL/GenBank/DDBJ whole genome shotgun (WGS) entry which is preliminary data.</text>
</comment>
<gene>
    <name evidence="4" type="ORF">G2W53_008299</name>
</gene>
<keyword evidence="1" id="KW-0862">Zinc</keyword>
<protein>
    <recommendedName>
        <fullName evidence="3">CCHC-type domain-containing protein</fullName>
    </recommendedName>
</protein>
<feature type="region of interest" description="Disordered" evidence="2">
    <location>
        <begin position="252"/>
        <end position="271"/>
    </location>
</feature>
<sequence>MQENAISALSKLAKHNDEKEEIMETYMIVQWWIREFDSYEDEFKKVAVWIKVLVIPIEYYNLTFLSRLGSTLGKTIKVDMNTINFTDDDTPRVERGLGFICFECGKYGHRKNNCLDKVENRENQGGELGDDGVNKVEKAKEVKVGRTEVGNGAFGPWMLVTQKERRKPIARLNNQRVGKVVMPYGSKTIAPIGGSRFVILSNDDHKNNEEAVDMVMNRRVFRKRGSKEFTQVEGVKEKRDSLKAMDSTALKENVGRGGGSIGRRGGRGATRFRERGNQLANTAMMRMYKPFENHLSFVPETAFSLENLNQTNNSSERKPLSKPPDKAKRRSRSGTSDKIKTKEDASSSVKECVFPTQRLGSHNGVIVKEMRRDFKVDIMFICEPRASGRKDINIIKRCGWKKFEVEDAQGFFGGDFNAYSYLSDKKGGVGPNWSSMGKFNYCLNSFKVWNKKKVSNIFKKEKDLLARIEGIDKKLSEGRNDFLTKLRCDLCKDYENVLLQEESLWKKKNHVKTLKNDQDIWVEDEEDLNDQWIHVKESVVRFVKGAFEDPKKLAKVNQTLIVMVLKWSHDGNFSVKSTYEVLIAVVTNLEVVRHILGDASCPRCRRADKSCLHVVKDYREARDLWKKLVNPCKWNSFASLPLISELKGISWKTGVVRRDVTGNLCLG</sequence>
<dbReference type="Proteomes" id="UP000634136">
    <property type="component" value="Unassembled WGS sequence"/>
</dbReference>
<evidence type="ECO:0000313" key="5">
    <source>
        <dbReference type="Proteomes" id="UP000634136"/>
    </source>
</evidence>
<dbReference type="InterPro" id="IPR040256">
    <property type="entry name" value="At4g02000-like"/>
</dbReference>
<dbReference type="PANTHER" id="PTHR31286:SF99">
    <property type="entry name" value="DUF4283 DOMAIN-CONTAINING PROTEIN"/>
    <property type="match status" value="1"/>
</dbReference>
<dbReference type="GO" id="GO:0008270">
    <property type="term" value="F:zinc ion binding"/>
    <property type="evidence" value="ECO:0007669"/>
    <property type="project" value="UniProtKB-KW"/>
</dbReference>
<evidence type="ECO:0000313" key="4">
    <source>
        <dbReference type="EMBL" id="KAF7839817.1"/>
    </source>
</evidence>
<feature type="compositionally biased region" description="Basic and acidic residues" evidence="2">
    <location>
        <begin position="315"/>
        <end position="326"/>
    </location>
</feature>
<evidence type="ECO:0000256" key="1">
    <source>
        <dbReference type="PROSITE-ProRule" id="PRU00047"/>
    </source>
</evidence>
<feature type="domain" description="CCHC-type" evidence="3">
    <location>
        <begin position="101"/>
        <end position="114"/>
    </location>
</feature>
<evidence type="ECO:0000256" key="2">
    <source>
        <dbReference type="SAM" id="MobiDB-lite"/>
    </source>
</evidence>
<reference evidence="4" key="1">
    <citation type="submission" date="2020-09" db="EMBL/GenBank/DDBJ databases">
        <title>Genome-Enabled Discovery of Anthraquinone Biosynthesis in Senna tora.</title>
        <authorList>
            <person name="Kang S.-H."/>
            <person name="Pandey R.P."/>
            <person name="Lee C.-M."/>
            <person name="Sim J.-S."/>
            <person name="Jeong J.-T."/>
            <person name="Choi B.-S."/>
            <person name="Jung M."/>
            <person name="Ginzburg D."/>
            <person name="Zhao K."/>
            <person name="Won S.Y."/>
            <person name="Oh T.-J."/>
            <person name="Yu Y."/>
            <person name="Kim N.-H."/>
            <person name="Lee O.R."/>
            <person name="Lee T.-H."/>
            <person name="Bashyal P."/>
            <person name="Kim T.-S."/>
            <person name="Lee W.-H."/>
            <person name="Kawkins C."/>
            <person name="Kim C.-K."/>
            <person name="Kim J.S."/>
            <person name="Ahn B.O."/>
            <person name="Rhee S.Y."/>
            <person name="Sohng J.K."/>
        </authorList>
    </citation>
    <scope>NUCLEOTIDE SEQUENCE</scope>
    <source>
        <tissue evidence="4">Leaf</tissue>
    </source>
</reference>
<proteinExistence type="predicted"/>